<dbReference type="SUPFAM" id="SSF52980">
    <property type="entry name" value="Restriction endonuclease-like"/>
    <property type="match status" value="1"/>
</dbReference>
<organism evidence="2 3">
    <name type="scientific">Chondromyces crocatus</name>
    <dbReference type="NCBI Taxonomy" id="52"/>
    <lineage>
        <taxon>Bacteria</taxon>
        <taxon>Pseudomonadati</taxon>
        <taxon>Myxococcota</taxon>
        <taxon>Polyangia</taxon>
        <taxon>Polyangiales</taxon>
        <taxon>Polyangiaceae</taxon>
        <taxon>Chondromyces</taxon>
    </lineage>
</organism>
<dbReference type="RefSeq" id="WP_050429720.1">
    <property type="nucleotide sequence ID" value="NZ_CP012159.1"/>
</dbReference>
<dbReference type="KEGG" id="ccro:CMC5_014690"/>
<dbReference type="Pfam" id="PF05685">
    <property type="entry name" value="Uma2"/>
    <property type="match status" value="1"/>
</dbReference>
<dbReference type="Gene3D" id="3.90.1570.10">
    <property type="entry name" value="tt1808, chain A"/>
    <property type="match status" value="1"/>
</dbReference>
<dbReference type="InterPro" id="IPR008538">
    <property type="entry name" value="Uma2"/>
</dbReference>
<evidence type="ECO:0000313" key="2">
    <source>
        <dbReference type="EMBL" id="AKT37336.1"/>
    </source>
</evidence>
<dbReference type="STRING" id="52.CMC5_014690"/>
<dbReference type="PANTHER" id="PTHR34107">
    <property type="entry name" value="SLL0198 PROTEIN-RELATED"/>
    <property type="match status" value="1"/>
</dbReference>
<gene>
    <name evidence="2" type="ORF">CMC5_014690</name>
</gene>
<dbReference type="OrthoDB" id="4537149at2"/>
<evidence type="ECO:0000313" key="3">
    <source>
        <dbReference type="Proteomes" id="UP000067626"/>
    </source>
</evidence>
<dbReference type="PANTHER" id="PTHR34107:SF4">
    <property type="entry name" value="SLL1222 PROTEIN"/>
    <property type="match status" value="1"/>
</dbReference>
<dbReference type="EMBL" id="CP012159">
    <property type="protein sequence ID" value="AKT37336.1"/>
    <property type="molecule type" value="Genomic_DNA"/>
</dbReference>
<dbReference type="InterPro" id="IPR012296">
    <property type="entry name" value="Nuclease_put_TT1808"/>
</dbReference>
<proteinExistence type="predicted"/>
<dbReference type="InterPro" id="IPR011335">
    <property type="entry name" value="Restrct_endonuc-II-like"/>
</dbReference>
<name>A0A0K1E8X7_CHOCO</name>
<protein>
    <recommendedName>
        <fullName evidence="1">Putative restriction endonuclease domain-containing protein</fullName>
    </recommendedName>
</protein>
<feature type="domain" description="Putative restriction endonuclease" evidence="1">
    <location>
        <begin position="24"/>
        <end position="181"/>
    </location>
</feature>
<evidence type="ECO:0000259" key="1">
    <source>
        <dbReference type="Pfam" id="PF05685"/>
    </source>
</evidence>
<reference evidence="2 3" key="1">
    <citation type="submission" date="2015-07" db="EMBL/GenBank/DDBJ databases">
        <title>Genome analysis of myxobacterium Chondromyces crocatus Cm c5 reveals a high potential for natural compound synthesis and the genetic basis for the loss of fruiting body formation.</title>
        <authorList>
            <person name="Zaburannyi N."/>
            <person name="Bunk B."/>
            <person name="Maier J."/>
            <person name="Overmann J."/>
            <person name="Mueller R."/>
        </authorList>
    </citation>
    <scope>NUCLEOTIDE SEQUENCE [LARGE SCALE GENOMIC DNA]</scope>
    <source>
        <strain evidence="2 3">Cm c5</strain>
    </source>
</reference>
<sequence length="212" mass="23352">MVARAPVFTAPELALSDSAWAEMREDELGELVDGVLAEEEVPDWVHESAVVWLIRVLAAWAAPRGGFVAGSELKYLLRPGLGRKPDVSVVLPGQRPPPRRGPVRRAPDIAVEVVSPSPRDAHRDRIEKLREYAAFGVRWYWLLDPTMRTLEVYELGSDRRYAWATGAGADTGSLEAVPGCEGLSLDLDALWAELDRLGDEEPEETEAPEESG</sequence>
<dbReference type="CDD" id="cd06260">
    <property type="entry name" value="DUF820-like"/>
    <property type="match status" value="1"/>
</dbReference>
<dbReference type="Proteomes" id="UP000067626">
    <property type="component" value="Chromosome"/>
</dbReference>
<dbReference type="AlphaFoldDB" id="A0A0K1E8X7"/>
<accession>A0A0K1E8X7</accession>
<keyword evidence="3" id="KW-1185">Reference proteome</keyword>